<proteinExistence type="predicted"/>
<sequence>MSYSLTTLYTDWFDRCVGKWTSHRRYLMGPKKAIDNLVTDFTIEKRATDEWAILWASDRNEGEMAVILDEDAGVIKRSRNYFEGGEGTITKLERIDGDTVVFYSSYGGFDYREEIRFLDGNKHRLRQTVGYKEGTDKVVVIGQYWEEQV</sequence>
<dbReference type="EMBL" id="MT162466">
    <property type="protein sequence ID" value="QIN96653.1"/>
    <property type="molecule type" value="Genomic_DNA"/>
</dbReference>
<evidence type="ECO:0000313" key="1">
    <source>
        <dbReference type="EMBL" id="QIN96653.1"/>
    </source>
</evidence>
<accession>A0A6G8R5K3</accession>
<keyword evidence="2" id="KW-1185">Reference proteome</keyword>
<dbReference type="GeneID" id="77945187"/>
<organism evidence="1 2">
    <name type="scientific">Synechococcus phage S-N03</name>
    <dbReference type="NCBI Taxonomy" id="2718943"/>
    <lineage>
        <taxon>Viruses</taxon>
        <taxon>Duplodnaviria</taxon>
        <taxon>Heunggongvirae</taxon>
        <taxon>Uroviricota</taxon>
        <taxon>Caudoviricetes</taxon>
        <taxon>Pantevenvirales</taxon>
        <taxon>Kyanoviridae</taxon>
        <taxon>Huanghaivirus</taxon>
        <taxon>Huanghaivirus snothree</taxon>
    </lineage>
</organism>
<reference evidence="1 2" key="1">
    <citation type="submission" date="2020-03" db="EMBL/GenBank/DDBJ databases">
        <title>The Isolation and Genome Sequence of a Novel Cyanophage S-N03 from the Huanghai Sea, China.</title>
        <authorList>
            <person name="Jiang T."/>
        </authorList>
    </citation>
    <scope>NUCLEOTIDE SEQUENCE [LARGE SCALE GENOMIC DNA]</scope>
</reference>
<dbReference type="RefSeq" id="YP_010669033.1">
    <property type="nucleotide sequence ID" value="NC_070959.1"/>
</dbReference>
<evidence type="ECO:0000313" key="2">
    <source>
        <dbReference type="Proteomes" id="UP000502617"/>
    </source>
</evidence>
<dbReference type="KEGG" id="vg:77945187"/>
<dbReference type="Proteomes" id="UP000502617">
    <property type="component" value="Segment"/>
</dbReference>
<dbReference type="SMR" id="A0A6G8R5K3"/>
<protein>
    <recommendedName>
        <fullName evidence="3">Chromophore lyase CpcS/CpeS</fullName>
    </recommendedName>
</protein>
<evidence type="ECO:0008006" key="3">
    <source>
        <dbReference type="Google" id="ProtNLM"/>
    </source>
</evidence>
<name>A0A6G8R5K3_9CAUD</name>